<dbReference type="Pfam" id="PF13480">
    <property type="entry name" value="Acetyltransf_6"/>
    <property type="match status" value="1"/>
</dbReference>
<reference evidence="2 3" key="1">
    <citation type="submission" date="2019-02" db="EMBL/GenBank/DDBJ databases">
        <title>Deep-cultivation of Planctomycetes and their phenomic and genomic characterization uncovers novel biology.</title>
        <authorList>
            <person name="Wiegand S."/>
            <person name="Jogler M."/>
            <person name="Boedeker C."/>
            <person name="Pinto D."/>
            <person name="Vollmers J."/>
            <person name="Rivas-Marin E."/>
            <person name="Kohn T."/>
            <person name="Peeters S.H."/>
            <person name="Heuer A."/>
            <person name="Rast P."/>
            <person name="Oberbeckmann S."/>
            <person name="Bunk B."/>
            <person name="Jeske O."/>
            <person name="Meyerdierks A."/>
            <person name="Storesund J.E."/>
            <person name="Kallscheuer N."/>
            <person name="Luecker S."/>
            <person name="Lage O.M."/>
            <person name="Pohl T."/>
            <person name="Merkel B.J."/>
            <person name="Hornburger P."/>
            <person name="Mueller R.-W."/>
            <person name="Bruemmer F."/>
            <person name="Labrenz M."/>
            <person name="Spormann A.M."/>
            <person name="Op den Camp H."/>
            <person name="Overmann J."/>
            <person name="Amann R."/>
            <person name="Jetten M.S.M."/>
            <person name="Mascher T."/>
            <person name="Medema M.H."/>
            <person name="Devos D.P."/>
            <person name="Kaster A.-K."/>
            <person name="Ovreas L."/>
            <person name="Rohde M."/>
            <person name="Galperin M.Y."/>
            <person name="Jogler C."/>
        </authorList>
    </citation>
    <scope>NUCLEOTIDE SEQUENCE [LARGE SCALE GENOMIC DNA]</scope>
    <source>
        <strain evidence="2 3">Mal4</strain>
    </source>
</reference>
<accession>A0A517Z614</accession>
<dbReference type="InterPro" id="IPR016181">
    <property type="entry name" value="Acyl_CoA_acyltransferase"/>
</dbReference>
<dbReference type="SUPFAM" id="SSF55729">
    <property type="entry name" value="Acyl-CoA N-acyltransferases (Nat)"/>
    <property type="match status" value="1"/>
</dbReference>
<sequence length="408" mass="45064">MISVKPTNDSPAPVPSEATPIVTTAPSATAAARGEDGTLTIHCQRLQDANHHLLCGWRRLAQQCLEPNAFLAPDFVLPATRHLQPASQPLLVWGETPTGRIVGLGVFEAVAGSPRLPLPHLRSWQTIHTFLDGFLVAEDGAETFFEGFWEFVSQSEWHGVELLRCPANGRMASALFNSAERLGVATHSGRTWERAMLRPREGGPETLTASTSVRRARSLRRSWRLLQRHGTPHVEFCRDPATIAQSAATLLFLEDLGWKHRAGTSLAADPRQKEFFEDLVSRFAESNQIVFSELRIDDRTIASVVNLVSGGAAFAFKLGWDPQFERACPGYQLKAQTVVEGPAHLADLDFIDSCASPGSFIEHVWPERRTLCAPLFLASRRSRAARHLVDAARTLRDLWRGADRDGTT</sequence>
<organism evidence="2 3">
    <name type="scientific">Maioricimonas rarisocia</name>
    <dbReference type="NCBI Taxonomy" id="2528026"/>
    <lineage>
        <taxon>Bacteria</taxon>
        <taxon>Pseudomonadati</taxon>
        <taxon>Planctomycetota</taxon>
        <taxon>Planctomycetia</taxon>
        <taxon>Planctomycetales</taxon>
        <taxon>Planctomycetaceae</taxon>
        <taxon>Maioricimonas</taxon>
    </lineage>
</organism>
<feature type="domain" description="BioF2-like acetyltransferase" evidence="1">
    <location>
        <begin position="215"/>
        <end position="337"/>
    </location>
</feature>
<dbReference type="EMBL" id="CP036275">
    <property type="protein sequence ID" value="QDU37942.1"/>
    <property type="molecule type" value="Genomic_DNA"/>
</dbReference>
<keyword evidence="3" id="KW-1185">Reference proteome</keyword>
<evidence type="ECO:0000259" key="1">
    <source>
        <dbReference type="Pfam" id="PF13480"/>
    </source>
</evidence>
<evidence type="ECO:0000313" key="2">
    <source>
        <dbReference type="EMBL" id="QDU37942.1"/>
    </source>
</evidence>
<dbReference type="KEGG" id="mri:Mal4_22610"/>
<name>A0A517Z614_9PLAN</name>
<dbReference type="InterPro" id="IPR038740">
    <property type="entry name" value="BioF2-like_GNAT_dom"/>
</dbReference>
<dbReference type="AlphaFoldDB" id="A0A517Z614"/>
<gene>
    <name evidence="2" type="ORF">Mal4_22610</name>
</gene>
<proteinExistence type="predicted"/>
<dbReference type="Proteomes" id="UP000320496">
    <property type="component" value="Chromosome"/>
</dbReference>
<protein>
    <recommendedName>
        <fullName evidence="1">BioF2-like acetyltransferase domain-containing protein</fullName>
    </recommendedName>
</protein>
<evidence type="ECO:0000313" key="3">
    <source>
        <dbReference type="Proteomes" id="UP000320496"/>
    </source>
</evidence>